<dbReference type="CDD" id="cd00167">
    <property type="entry name" value="SANT"/>
    <property type="match status" value="1"/>
</dbReference>
<evidence type="ECO:0000256" key="4">
    <source>
        <dbReference type="ARBA" id="ARBA00022853"/>
    </source>
</evidence>
<dbReference type="Gene3D" id="1.10.10.60">
    <property type="entry name" value="Homeodomain-like"/>
    <property type="match status" value="1"/>
</dbReference>
<proteinExistence type="inferred from homology"/>
<dbReference type="Gene3D" id="3.40.50.300">
    <property type="entry name" value="P-loop containing nucleotide triphosphate hydrolases"/>
    <property type="match status" value="1"/>
</dbReference>
<keyword evidence="3" id="KW-0378">Hydrolase</keyword>
<feature type="domain" description="HSA" evidence="7">
    <location>
        <begin position="315"/>
        <end position="388"/>
    </location>
</feature>
<feature type="compositionally biased region" description="Polar residues" evidence="5">
    <location>
        <begin position="2084"/>
        <end position="2093"/>
    </location>
</feature>
<feature type="region of interest" description="Disordered" evidence="5">
    <location>
        <begin position="413"/>
        <end position="445"/>
    </location>
</feature>
<dbReference type="SUPFAM" id="SSF52540">
    <property type="entry name" value="P-loop containing nucleoside triphosphate hydrolases"/>
    <property type="match status" value="1"/>
</dbReference>
<dbReference type="InterPro" id="IPR014012">
    <property type="entry name" value="HSA_dom"/>
</dbReference>
<comment type="similarity">
    <text evidence="1">Belongs to the EAF1 family.</text>
</comment>
<dbReference type="Pfam" id="PF07529">
    <property type="entry name" value="HSA"/>
    <property type="match status" value="1"/>
</dbReference>
<feature type="domain" description="Myb-like" evidence="6">
    <location>
        <begin position="1546"/>
        <end position="1607"/>
    </location>
</feature>
<protein>
    <recommendedName>
        <fullName evidence="10">HSA domain-containing protein</fullName>
    </recommendedName>
</protein>
<evidence type="ECO:0000256" key="3">
    <source>
        <dbReference type="ARBA" id="ARBA00022801"/>
    </source>
</evidence>
<dbReference type="SMART" id="SM00717">
    <property type="entry name" value="SANT"/>
    <property type="match status" value="1"/>
</dbReference>
<evidence type="ECO:0000313" key="9">
    <source>
        <dbReference type="Proteomes" id="UP001158986"/>
    </source>
</evidence>
<keyword evidence="4" id="KW-0156">Chromatin regulator</keyword>
<gene>
    <name evidence="8" type="ORF">PBS001_LOCUS471</name>
</gene>
<evidence type="ECO:0000256" key="1">
    <source>
        <dbReference type="ARBA" id="ARBA00008913"/>
    </source>
</evidence>
<feature type="region of interest" description="Disordered" evidence="5">
    <location>
        <begin position="2070"/>
        <end position="2104"/>
    </location>
</feature>
<keyword evidence="9" id="KW-1185">Reference proteome</keyword>
<dbReference type="InterPro" id="IPR038718">
    <property type="entry name" value="SNF2-like_sf"/>
</dbReference>
<dbReference type="PROSITE" id="PS51204">
    <property type="entry name" value="HSA"/>
    <property type="match status" value="1"/>
</dbReference>
<dbReference type="InterPro" id="IPR001005">
    <property type="entry name" value="SANT/Myb"/>
</dbReference>
<dbReference type="PROSITE" id="PS50090">
    <property type="entry name" value="MYB_LIKE"/>
    <property type="match status" value="1"/>
</dbReference>
<comment type="caution">
    <text evidence="8">The sequence shown here is derived from an EMBL/GenBank/DDBJ whole genome shotgun (WGS) entry which is preliminary data.</text>
</comment>
<dbReference type="EMBL" id="CAKLCB010000018">
    <property type="protein sequence ID" value="CAH0513667.1"/>
    <property type="molecule type" value="Genomic_DNA"/>
</dbReference>
<evidence type="ECO:0008006" key="10">
    <source>
        <dbReference type="Google" id="ProtNLM"/>
    </source>
</evidence>
<accession>A0ABN8CKV4</accession>
<dbReference type="PANTHER" id="PTHR10799">
    <property type="entry name" value="SNF2/RAD54 HELICASE FAMILY"/>
    <property type="match status" value="1"/>
</dbReference>
<organism evidence="8 9">
    <name type="scientific">Peronospora belbahrii</name>
    <dbReference type="NCBI Taxonomy" id="622444"/>
    <lineage>
        <taxon>Eukaryota</taxon>
        <taxon>Sar</taxon>
        <taxon>Stramenopiles</taxon>
        <taxon>Oomycota</taxon>
        <taxon>Peronosporomycetes</taxon>
        <taxon>Peronosporales</taxon>
        <taxon>Peronosporaceae</taxon>
        <taxon>Peronospora</taxon>
    </lineage>
</organism>
<reference evidence="8 9" key="1">
    <citation type="submission" date="2021-11" db="EMBL/GenBank/DDBJ databases">
        <authorList>
            <person name="Islam A."/>
            <person name="Islam S."/>
            <person name="Flora M.S."/>
            <person name="Rahman M."/>
            <person name="Ziaur R.M."/>
            <person name="Epstein J.H."/>
            <person name="Hassan M."/>
            <person name="Klassen M."/>
            <person name="Woodard K."/>
            <person name="Webb A."/>
            <person name="Webby R.J."/>
            <person name="El Zowalaty M.E."/>
        </authorList>
    </citation>
    <scope>NUCLEOTIDE SEQUENCE [LARGE SCALE GENOMIC DNA]</scope>
    <source>
        <strain evidence="8">Pbs1</strain>
    </source>
</reference>
<feature type="compositionally biased region" description="Basic and acidic residues" evidence="5">
    <location>
        <begin position="185"/>
        <end position="194"/>
    </location>
</feature>
<feature type="region of interest" description="Disordered" evidence="5">
    <location>
        <begin position="181"/>
        <end position="200"/>
    </location>
</feature>
<evidence type="ECO:0000256" key="5">
    <source>
        <dbReference type="SAM" id="MobiDB-lite"/>
    </source>
</evidence>
<dbReference type="Proteomes" id="UP001158986">
    <property type="component" value="Unassembled WGS sequence"/>
</dbReference>
<feature type="compositionally biased region" description="Basic and acidic residues" evidence="5">
    <location>
        <begin position="431"/>
        <end position="440"/>
    </location>
</feature>
<evidence type="ECO:0000256" key="2">
    <source>
        <dbReference type="ARBA" id="ARBA00009687"/>
    </source>
</evidence>
<dbReference type="Pfam" id="PF13921">
    <property type="entry name" value="Myb_DNA-bind_6"/>
    <property type="match status" value="1"/>
</dbReference>
<name>A0ABN8CKV4_9STRA</name>
<evidence type="ECO:0000259" key="7">
    <source>
        <dbReference type="PROSITE" id="PS51204"/>
    </source>
</evidence>
<dbReference type="InterPro" id="IPR009057">
    <property type="entry name" value="Homeodomain-like_sf"/>
</dbReference>
<comment type="similarity">
    <text evidence="2">Belongs to the SNF2/RAD54 helicase family. ISWI subfamily.</text>
</comment>
<dbReference type="InterPro" id="IPR027417">
    <property type="entry name" value="P-loop_NTPase"/>
</dbReference>
<dbReference type="SMART" id="SM00573">
    <property type="entry name" value="HSA"/>
    <property type="match status" value="1"/>
</dbReference>
<dbReference type="InterPro" id="IPR000330">
    <property type="entry name" value="SNF2_N"/>
</dbReference>
<dbReference type="Pfam" id="PF00176">
    <property type="entry name" value="SNF2-rel_dom"/>
    <property type="match status" value="1"/>
</dbReference>
<sequence length="2137" mass="233115">MRDPQYSLRYGLALRRPWCHYAIADAVALHIGSTYDMIKPVMASDSDGNSNSVVILRCIREKLVEYKKTLLQQLVDEQSATLAVTKELALKNVENDVNIGVAKQELVPSKGGMLLQEEDVNVIAEGGAAKFQPANNSLRCVEIATFVESPAFEDEPKMLISEKVRKDIVLKKRRMMDSEVESVAETEHNKEPLKKKDKAKSALEATAGQVDLRQRTPYCVVRTPTPPNKYFIQKRREEEASGRESVRQQQPHLLASLAIRKGGMCTSRSLLTPRNFSRSMGLTTAEFERKLCEYVRLHRELNTKSNYTVMRKRQLPRLPTPLRCKTHWDFVLEEVRWMATDFAEERNWKRVLQHRLAADVIIAKNSGSVRQELENRQMARDVALQVSAFWRTMERIAARSRVRFEAAGTNRSDHGEIDITASGGHAATLEDDSKQSKSEDVEMSGTGNDTLTLKYYTFGAAASNEVDTKSDGKRPVRPETVLTSAKDHVTYIVSAGKRARSAMTSLPTKGVDVEKAWSFSKAWSLREAAIQALQARCTASQAEGKPVFILATFQLLALRWMLDLYSSGLNMFLNDQLGMGKAATIVAFLSLIEIVPSQKQYEGGDGARVSLPEPLSVEIPKGPHLIIVSGEELHKWRHYLRVWHPDRRIQFYDGAGKSLRYKAQLQREWNIKFQAKARKDDGNFLAAPLHNDDDEGLDDDGRVEPIYCVLCSVDAFVEDQQAYVAFTNWQMVVVENEHGGHFDDSACVSALQQLRQQQRRVLCNGQSIENWKNTALRLQYAEFLVWEAYADNNNSNSHESCQHQVETWPVQELQVERSSVAKVMHIYGKSSSVRAALWKASSQQEDLPKYMNALLLALSCLSLRRVRSEVETELRKIEEVSLSCKLSLSQSAQYRNALSGFVATLDTAGGREERLSVWLQLLLRLRQICNCVDLATDMEKLGHADLRLLTSCSAKLEALEPLLRRLALQEGKKVVIYCQFHGMFPVLELFLSLLDISYVRITGSISMQRRALYHFADRPVVRVALASTRLSTSYGGHAVSVYGSEAIVVVDSDWNATCDAKLRASWAKTAVGGADTLSVYRLHCENTVEASLLRVGASLTEKVFGEITPQELLAVPSDMALAIEKPGWWSPASTSSGGNGLMATGPMARLATVALQVERNEKYTGSSSDLEAPLIVHNVDLDAEEHLLLANTDELTPVEWYAVNFVHGIIDKKPQQGGEANIIEEDIGSVSDEGTASWGERNEIIQPDQPSFEKSAALDVNRHWQEGDVASQLFFSLSPHRSGVACNSALEKMFMQMRTQGMETHFDVVKPPQLWLLGDAKLHRGALSSEAGMSIDTQVTYRISYRVSVAPPPLPQTAKLKVEHAVGQHGDMSKLIEPSKKQRASAAIMAVSRGGMVPGSNSMNLSNSADMKRKLESQLRNIKLGPQKEQRVDLEGIPVPDVSEFADDDFWGDTNLDALDSAEWDDPALLGGILGVGVGGTGTGVSSTVPSSCTAPNGAGVSVTTGAGGSAIGARADLGHYKTPLQKSSKKPKMVSGRARKSGVSSFDSGRDVWTVHSDVVLQKLFELYGANWTLIAQVLNSTTAVSRFVCKKRSPRQCYDRYGKIISDSFTSCGAVAGATTKDGKSSVLLNNQCVESVVAAQLTPTALDTRIGLARDELLVKFFHRHSFPGLPPPSIASAPNLVEAHRQKQATSDAASKELIYTDGERLHDLQSIKTSFDAIIQCMKRKTSPPPIPIPVGAGSIVSGATATPTASRPTDLGTKASLTAASFPSSHVSTSSSAPSTPTKASATAFVPSAAAAKAIPVVVPPPHKSYTDMVSLLPGAVLSPDEVIKRSKDVPMVAVQAATTVAPVGREGSPLSASGDVMLGAGSGFGVTANCSVPRRLHAASLTSEMRTVSVVSVSTISSTGTRDGGAAATVASAAAQSQTTTAVTTGGWGGIVQGVSTTGFNASAPVDFTSASDNETQRNAPIPVTTSTLLHVLDRMPEIKNKIQSILNRTDCSESQKVAMIARLLSNTNAINNPNAFEASPTLPQSDTSVADNSAMFSALTADPGMLSSPDMLIDTETPIPMPASLGVRPPNGNASSISSSQEKLEPPPKKSSGYRSLRPYLILVYYCMWNKRDIFSFITYDWLLS</sequence>
<evidence type="ECO:0000259" key="6">
    <source>
        <dbReference type="PROSITE" id="PS50090"/>
    </source>
</evidence>
<evidence type="ECO:0000313" key="8">
    <source>
        <dbReference type="EMBL" id="CAH0513667.1"/>
    </source>
</evidence>
<dbReference type="Gene3D" id="3.40.50.10810">
    <property type="entry name" value="Tandem AAA-ATPase domain"/>
    <property type="match status" value="1"/>
</dbReference>
<dbReference type="SUPFAM" id="SSF46689">
    <property type="entry name" value="Homeodomain-like"/>
    <property type="match status" value="1"/>
</dbReference>
<dbReference type="InterPro" id="IPR049730">
    <property type="entry name" value="SNF2/RAD54-like_C"/>
</dbReference>
<dbReference type="CDD" id="cd18793">
    <property type="entry name" value="SF2_C_SNF"/>
    <property type="match status" value="1"/>
</dbReference>